<accession>A0ABS9R8Q9</accession>
<protein>
    <submittedName>
        <fullName evidence="2">Uncharacterized protein</fullName>
    </submittedName>
</protein>
<keyword evidence="3" id="KW-1185">Reference proteome</keyword>
<comment type="caution">
    <text evidence="2">The sequence shown here is derived from an EMBL/GenBank/DDBJ whole genome shotgun (WGS) entry which is preliminary data.</text>
</comment>
<feature type="transmembrane region" description="Helical" evidence="1">
    <location>
        <begin position="12"/>
        <end position="35"/>
    </location>
</feature>
<organism evidence="2 3">
    <name type="scientific">Amedibacillus hominis</name>
    <dbReference type="NCBI Taxonomy" id="2897776"/>
    <lineage>
        <taxon>Bacteria</taxon>
        <taxon>Bacillati</taxon>
        <taxon>Bacillota</taxon>
        <taxon>Erysipelotrichia</taxon>
        <taxon>Erysipelotrichales</taxon>
        <taxon>Erysipelotrichaceae</taxon>
        <taxon>Amedibacillus</taxon>
    </lineage>
</organism>
<evidence type="ECO:0000313" key="2">
    <source>
        <dbReference type="EMBL" id="MCH4286053.1"/>
    </source>
</evidence>
<proteinExistence type="predicted"/>
<keyword evidence="1" id="KW-0812">Transmembrane</keyword>
<keyword evidence="1" id="KW-0472">Membrane</keyword>
<dbReference type="PROSITE" id="PS51257">
    <property type="entry name" value="PROKAR_LIPOPROTEIN"/>
    <property type="match status" value="1"/>
</dbReference>
<sequence length="353" mass="40986">MRKNEKGSSLIFALVVISILITVVAACMAIAFSYYNRTIVANSDRQAYLTAKSVITNIVDNVVNGEDEYLKLIPSTEGSKNYEVSDDFIKLKMGTIDVLNIKKIEESEDMDKVTITVSATYGDRNKTIKADLQSLKGKNNWKLLKYYENKNIEEKENINVKNAKDLLGVAENLTKKYYENSKNKDKWLISIKFIDDQKTELSDVYKKCELYDKGFFDSAAMYFNDVPLRKLIYYGYYDKKFPVFNKSEVKKDISEEAKEFINKQEYMLIPKYPYSSYDPVIIYADTGFQIEGSGWNQTIQLIYMPEEACWYYLNKDQKIRATYFDNSNGNSKDKWNNFVNDVLHDETKAEKIT</sequence>
<reference evidence="2 3" key="1">
    <citation type="submission" date="2022-02" db="EMBL/GenBank/DDBJ databases">
        <title>Genome of Erysipelotrichaceae sp. nov. NSJ-176 isolated from human feces.</title>
        <authorList>
            <person name="Abdugheni R."/>
        </authorList>
    </citation>
    <scope>NUCLEOTIDE SEQUENCE [LARGE SCALE GENOMIC DNA]</scope>
    <source>
        <strain evidence="2 3">NSJ-176</strain>
    </source>
</reference>
<keyword evidence="1" id="KW-1133">Transmembrane helix</keyword>
<dbReference type="Proteomes" id="UP001202402">
    <property type="component" value="Unassembled WGS sequence"/>
</dbReference>
<dbReference type="RefSeq" id="WP_117536489.1">
    <property type="nucleotide sequence ID" value="NZ_JAKVPQ010000010.1"/>
</dbReference>
<dbReference type="EMBL" id="JAKVPQ010000010">
    <property type="protein sequence ID" value="MCH4286053.1"/>
    <property type="molecule type" value="Genomic_DNA"/>
</dbReference>
<name>A0ABS9R8Q9_9FIRM</name>
<evidence type="ECO:0000256" key="1">
    <source>
        <dbReference type="SAM" id="Phobius"/>
    </source>
</evidence>
<gene>
    <name evidence="2" type="ORF">LQE99_13065</name>
</gene>
<evidence type="ECO:0000313" key="3">
    <source>
        <dbReference type="Proteomes" id="UP001202402"/>
    </source>
</evidence>